<reference evidence="6" key="1">
    <citation type="submission" date="2022-07" db="EMBL/GenBank/DDBJ databases">
        <title>Complete genome sequence of Salinispirillum sp. LH10-3-1 capable of multiple carbohydrate inversion isolated from a soda lake.</title>
        <authorList>
            <person name="Liu J."/>
            <person name="Zhai Y."/>
            <person name="Zhang H."/>
            <person name="Yang H."/>
            <person name="Qu J."/>
            <person name="Li J."/>
        </authorList>
    </citation>
    <scope>NUCLEOTIDE SEQUENCE</scope>
    <source>
        <strain evidence="6">LH 10-3-1</strain>
    </source>
</reference>
<dbReference type="SUPFAM" id="SSF46955">
    <property type="entry name" value="Putative DNA-binding domain"/>
    <property type="match status" value="1"/>
</dbReference>
<feature type="coiled-coil region" evidence="4">
    <location>
        <begin position="81"/>
        <end position="111"/>
    </location>
</feature>
<dbReference type="InterPro" id="IPR015358">
    <property type="entry name" value="Tscrpt_reg_MerR_DNA-bd"/>
</dbReference>
<dbReference type="PANTHER" id="PTHR30204">
    <property type="entry name" value="REDOX-CYCLING DRUG-SENSING TRANSCRIPTIONAL ACTIVATOR SOXR"/>
    <property type="match status" value="1"/>
</dbReference>
<dbReference type="GO" id="GO:0003677">
    <property type="term" value="F:DNA binding"/>
    <property type="evidence" value="ECO:0007669"/>
    <property type="project" value="UniProtKB-KW"/>
</dbReference>
<keyword evidence="3" id="KW-0804">Transcription</keyword>
<organism evidence="6">
    <name type="scientific">Salinispirillum sp. LH 10-3-1</name>
    <dbReference type="NCBI Taxonomy" id="2952525"/>
    <lineage>
        <taxon>Bacteria</taxon>
        <taxon>Pseudomonadati</taxon>
        <taxon>Pseudomonadota</taxon>
        <taxon>Gammaproteobacteria</taxon>
        <taxon>Oceanospirillales</taxon>
        <taxon>Saccharospirillaceae</taxon>
        <taxon>Salinispirillum</taxon>
    </lineage>
</organism>
<feature type="domain" description="HTH merR-type" evidence="5">
    <location>
        <begin position="1"/>
        <end position="69"/>
    </location>
</feature>
<evidence type="ECO:0000259" key="5">
    <source>
        <dbReference type="PROSITE" id="PS50937"/>
    </source>
</evidence>
<gene>
    <name evidence="6" type="ORF">NFC81_05155</name>
</gene>
<evidence type="ECO:0000313" key="6">
    <source>
        <dbReference type="EMBL" id="WLD59177.1"/>
    </source>
</evidence>
<dbReference type="InterPro" id="IPR009061">
    <property type="entry name" value="DNA-bd_dom_put_sf"/>
</dbReference>
<evidence type="ECO:0000256" key="4">
    <source>
        <dbReference type="SAM" id="Coils"/>
    </source>
</evidence>
<dbReference type="PROSITE" id="PS00552">
    <property type="entry name" value="HTH_MERR_1"/>
    <property type="match status" value="1"/>
</dbReference>
<dbReference type="EMBL" id="CP101717">
    <property type="protein sequence ID" value="WLD59177.1"/>
    <property type="molecule type" value="Genomic_DNA"/>
</dbReference>
<keyword evidence="4" id="KW-0175">Coiled coil</keyword>
<dbReference type="RefSeq" id="WP_304996466.1">
    <property type="nucleotide sequence ID" value="NZ_CP101717.1"/>
</dbReference>
<proteinExistence type="predicted"/>
<dbReference type="PRINTS" id="PR00040">
    <property type="entry name" value="HTHMERR"/>
</dbReference>
<dbReference type="Pfam" id="PF00376">
    <property type="entry name" value="MerR"/>
    <property type="match status" value="1"/>
</dbReference>
<dbReference type="InterPro" id="IPR000551">
    <property type="entry name" value="MerR-type_HTH_dom"/>
</dbReference>
<dbReference type="SMART" id="SM00422">
    <property type="entry name" value="HTH_MERR"/>
    <property type="match status" value="1"/>
</dbReference>
<dbReference type="InterPro" id="IPR047057">
    <property type="entry name" value="MerR_fam"/>
</dbReference>
<evidence type="ECO:0000256" key="3">
    <source>
        <dbReference type="ARBA" id="ARBA00023163"/>
    </source>
</evidence>
<dbReference type="Pfam" id="PF09278">
    <property type="entry name" value="MerR-DNA-bind"/>
    <property type="match status" value="1"/>
</dbReference>
<dbReference type="PANTHER" id="PTHR30204:SF94">
    <property type="entry name" value="HEAVY METAL-DEPENDENT TRANSCRIPTIONAL REGULATOR HI_0293-RELATED"/>
    <property type="match status" value="1"/>
</dbReference>
<protein>
    <submittedName>
        <fullName evidence="6">MerR family DNA-binding protein</fullName>
    </submittedName>
</protein>
<dbReference type="Gene3D" id="1.10.1660.10">
    <property type="match status" value="1"/>
</dbReference>
<keyword evidence="2 6" id="KW-0238">DNA-binding</keyword>
<accession>A0AB38YIT5</accession>
<sequence>MMKIGDAAKASGLSAKTIRYYESIGLLSSHRLDNGYRDYGARDLAALKFLQRARTLGFSIEDSRSLLTLQQNPARASASVKRVAEQRLAHLESQIKELHAMQATLRELVQQCPGDSSADCAILDGLTGSPD</sequence>
<dbReference type="AlphaFoldDB" id="A0AB38YIT5"/>
<dbReference type="GO" id="GO:0003700">
    <property type="term" value="F:DNA-binding transcription factor activity"/>
    <property type="evidence" value="ECO:0007669"/>
    <property type="project" value="InterPro"/>
</dbReference>
<dbReference type="PROSITE" id="PS50937">
    <property type="entry name" value="HTH_MERR_2"/>
    <property type="match status" value="1"/>
</dbReference>
<evidence type="ECO:0000256" key="1">
    <source>
        <dbReference type="ARBA" id="ARBA00023015"/>
    </source>
</evidence>
<keyword evidence="1" id="KW-0805">Transcription regulation</keyword>
<evidence type="ECO:0000256" key="2">
    <source>
        <dbReference type="ARBA" id="ARBA00023125"/>
    </source>
</evidence>
<name>A0AB38YIT5_9GAMM</name>